<organism evidence="3 4">
    <name type="scientific">Naegleria lovaniensis</name>
    <name type="common">Amoeba</name>
    <dbReference type="NCBI Taxonomy" id="51637"/>
    <lineage>
        <taxon>Eukaryota</taxon>
        <taxon>Discoba</taxon>
        <taxon>Heterolobosea</taxon>
        <taxon>Tetramitia</taxon>
        <taxon>Eutetramitia</taxon>
        <taxon>Vahlkampfiidae</taxon>
        <taxon>Naegleria</taxon>
    </lineage>
</organism>
<evidence type="ECO:0000256" key="1">
    <source>
        <dbReference type="SAM" id="MobiDB-lite"/>
    </source>
</evidence>
<dbReference type="GeneID" id="68099672"/>
<dbReference type="Pfam" id="PF24923">
    <property type="entry name" value="ATP-grasp_IQCH"/>
    <property type="match status" value="1"/>
</dbReference>
<dbReference type="Proteomes" id="UP000816034">
    <property type="component" value="Unassembled WGS sequence"/>
</dbReference>
<accession>A0AA88H7B9</accession>
<comment type="caution">
    <text evidence="3">The sequence shown here is derived from an EMBL/GenBank/DDBJ whole genome shotgun (WGS) entry which is preliminary data.</text>
</comment>
<evidence type="ECO:0000259" key="2">
    <source>
        <dbReference type="Pfam" id="PF24923"/>
    </source>
</evidence>
<reference evidence="3 4" key="1">
    <citation type="journal article" date="2018" name="BMC Genomics">
        <title>The genome of Naegleria lovaniensis, the basis for a comparative approach to unravel pathogenicity factors of the human pathogenic amoeba N. fowleri.</title>
        <authorList>
            <person name="Liechti N."/>
            <person name="Schurch N."/>
            <person name="Bruggmann R."/>
            <person name="Wittwer M."/>
        </authorList>
    </citation>
    <scope>NUCLEOTIDE SEQUENCE [LARGE SCALE GENOMIC DNA]</scope>
    <source>
        <strain evidence="3 4">ATCC 30569</strain>
    </source>
</reference>
<proteinExistence type="predicted"/>
<dbReference type="EMBL" id="PYSW02000002">
    <property type="protein sequence ID" value="KAG2393687.1"/>
    <property type="molecule type" value="Genomic_DNA"/>
</dbReference>
<gene>
    <name evidence="3" type="ORF">C9374_007218</name>
</gene>
<name>A0AA88H7B9_NAELO</name>
<dbReference type="RefSeq" id="XP_044555581.1">
    <property type="nucleotide sequence ID" value="XM_044697165.1"/>
</dbReference>
<protein>
    <recommendedName>
        <fullName evidence="2">IQCH-like ATP-grasp domain-containing protein</fullName>
    </recommendedName>
</protein>
<dbReference type="PROSITE" id="PS50096">
    <property type="entry name" value="IQ"/>
    <property type="match status" value="1"/>
</dbReference>
<feature type="domain" description="IQCH-like ATP-grasp" evidence="2">
    <location>
        <begin position="634"/>
        <end position="883"/>
    </location>
</feature>
<evidence type="ECO:0000313" key="3">
    <source>
        <dbReference type="EMBL" id="KAG2393687.1"/>
    </source>
</evidence>
<dbReference type="AlphaFoldDB" id="A0AA88H7B9"/>
<feature type="compositionally biased region" description="Polar residues" evidence="1">
    <location>
        <begin position="215"/>
        <end position="230"/>
    </location>
</feature>
<sequence>MSQPRRASSTLLLQDDMDELMMNWRDNSSPQQPHSQTTRVPKFHYSEDYLEDVFPKRPSSHTYLDKIREKQRATILSDPVVWANETRNLLNKDMNIPLPRKIKRRNMGGIPTNSVGRKVKGTLYKRESILPRENQMNPSLPLPPIPETELDKGLINLINRKLVPSFIDLSPLVNNNEENTPFVAQPAVLNPFHTQLIKKQIQTSDVQKPALFKMQNSSQSLHDQTSNTQEPRGMRKKEAPTVIPFGNQKIINVKSDKASIYLPKNSIQQPLNSTLDPSDDQKLNALLEINHEKKKQQYLRTYLDLMDEYSLHHVIVRHGTLLNNTPEYLSFYRTYQYNWPKIYGILMLLERLLKDFSVPLAYVDGKKVVFLAEKTVDPTNQQLIDCLVNSETVIPYIHLPDVKFLGRNGPNLAATAIQRIWRGYSQRIKFRDLKRKHEMASIIQRWWFLRTRLFRTKERIQKILYDEEFKWKAKMEDFKKNWDSIKKAKRTIVHINSLSYDESVRKTFPKFKSHQNSQLFRLLDLLDPNVDIIFISSFQIDSDSLSYVVKLLEYYGVEEPMKRVKFVTPENNKQYQDHTSLSTLVYYSQRTLKHIKTLVMGKVAFIVPGHIGKDDLRLAIKLQLPILGADPLNSTIYGTKSGSKRIFSQADVNTPIGIYDIYEEEDLISNLTKKILEYPNFNRWLIKTDTEIGGRGLAYLETSSVQAVKEKRKNEPLFTDRVRTKIIEELSEYMPEKINLVSKYVYPKWIDFIASLKACGGGVIEAVPNKIIGSPTVNLFIEPNGEVQVLSVQEQLLNPQYCAQGCAFPQYSAPYEALREASLSVGHVCYSKKIMGYLSIDYIIFLDEKESARMWAVDLKLRLTDNSLIHRVFELVTNSQFDMNKGVMTRKDHDSANISMEVKRSYIYSGMMRNPSISTWHHSSFFNDCRMNGHSLDCVGQFGVVFQQVDSLLRGQLGVLCIGKSSEEAISFFSSLIEFISSLINDEDRQPFGYDSNMCSVEALAHWLSSPSNRGSSSSGGGDSIGE</sequence>
<feature type="region of interest" description="Disordered" evidence="1">
    <location>
        <begin position="215"/>
        <end position="236"/>
    </location>
</feature>
<evidence type="ECO:0000313" key="4">
    <source>
        <dbReference type="Proteomes" id="UP000816034"/>
    </source>
</evidence>
<dbReference type="InterPro" id="IPR038752">
    <property type="entry name" value="IQCH"/>
</dbReference>
<dbReference type="Gene3D" id="1.20.5.190">
    <property type="match status" value="1"/>
</dbReference>
<dbReference type="PANTHER" id="PTHR14465">
    <property type="entry name" value="IQ DOMAIN-CONTAINING PROTEIN H"/>
    <property type="match status" value="1"/>
</dbReference>
<dbReference type="PANTHER" id="PTHR14465:SF0">
    <property type="entry name" value="IQ DOMAIN-CONTAINING PROTEIN H"/>
    <property type="match status" value="1"/>
</dbReference>
<keyword evidence="4" id="KW-1185">Reference proteome</keyword>
<dbReference type="InterPro" id="IPR056855">
    <property type="entry name" value="ATP-grasp_IQCH"/>
</dbReference>